<feature type="transmembrane region" description="Helical" evidence="1">
    <location>
        <begin position="127"/>
        <end position="143"/>
    </location>
</feature>
<feature type="transmembrane region" description="Helical" evidence="1">
    <location>
        <begin position="293"/>
        <end position="312"/>
    </location>
</feature>
<feature type="transmembrane region" description="Helical" evidence="1">
    <location>
        <begin position="179"/>
        <end position="198"/>
    </location>
</feature>
<reference evidence="3" key="1">
    <citation type="submission" date="2016-10" db="EMBL/GenBank/DDBJ databases">
        <authorList>
            <person name="Varghese N."/>
        </authorList>
    </citation>
    <scope>NUCLEOTIDE SEQUENCE [LARGE SCALE GENOMIC DNA]</scope>
    <source>
        <strain evidence="3">DSM 21843</strain>
    </source>
</reference>
<accession>A0A1H8P5Y3</accession>
<feature type="transmembrane region" description="Helical" evidence="1">
    <location>
        <begin position="408"/>
        <end position="426"/>
    </location>
</feature>
<dbReference type="EMBL" id="FOEC01000001">
    <property type="protein sequence ID" value="SEO37154.1"/>
    <property type="molecule type" value="Genomic_DNA"/>
</dbReference>
<feature type="transmembrane region" description="Helical" evidence="1">
    <location>
        <begin position="155"/>
        <end position="173"/>
    </location>
</feature>
<keyword evidence="1" id="KW-0812">Transmembrane</keyword>
<dbReference type="AlphaFoldDB" id="A0A1H8P5Y3"/>
<dbReference type="OrthoDB" id="2062742at2"/>
<evidence type="ECO:0000256" key="1">
    <source>
        <dbReference type="SAM" id="Phobius"/>
    </source>
</evidence>
<gene>
    <name evidence="2" type="ORF">SAMN02910314_00025</name>
</gene>
<evidence type="ECO:0000313" key="2">
    <source>
        <dbReference type="EMBL" id="SEO37154.1"/>
    </source>
</evidence>
<proteinExistence type="predicted"/>
<keyword evidence="1" id="KW-1133">Transmembrane helix</keyword>
<organism evidence="2 3">
    <name type="scientific">Denitrobacterium detoxificans</name>
    <dbReference type="NCBI Taxonomy" id="79604"/>
    <lineage>
        <taxon>Bacteria</taxon>
        <taxon>Bacillati</taxon>
        <taxon>Actinomycetota</taxon>
        <taxon>Coriobacteriia</taxon>
        <taxon>Eggerthellales</taxon>
        <taxon>Eggerthellaceae</taxon>
        <taxon>Denitrobacterium</taxon>
    </lineage>
</organism>
<feature type="transmembrane region" description="Helical" evidence="1">
    <location>
        <begin position="250"/>
        <end position="273"/>
    </location>
</feature>
<feature type="transmembrane region" description="Helical" evidence="1">
    <location>
        <begin position="441"/>
        <end position="457"/>
    </location>
</feature>
<feature type="transmembrane region" description="Helical" evidence="1">
    <location>
        <begin position="381"/>
        <end position="401"/>
    </location>
</feature>
<keyword evidence="1" id="KW-0472">Membrane</keyword>
<dbReference type="Proteomes" id="UP000182975">
    <property type="component" value="Unassembled WGS sequence"/>
</dbReference>
<evidence type="ECO:0000313" key="3">
    <source>
        <dbReference type="Proteomes" id="UP000182975"/>
    </source>
</evidence>
<protein>
    <recommendedName>
        <fullName evidence="4">Dolichyl-phosphate-mannose-protein mannosyltransferase</fullName>
    </recommendedName>
</protein>
<dbReference type="RefSeq" id="WP_066664233.1">
    <property type="nucleotide sequence ID" value="NZ_CP011402.1"/>
</dbReference>
<evidence type="ECO:0008006" key="4">
    <source>
        <dbReference type="Google" id="ProtNLM"/>
    </source>
</evidence>
<name>A0A1H8P5Y3_9ACTN</name>
<keyword evidence="3" id="KW-1185">Reference proteome</keyword>
<sequence>MPTSFSSDDNAMGTPSPARRLLAQYAAITLCFVFAILATFAMGGHLPLQPCDETTGVSYTEWNHHYVDDDQYARLGDALLHGRVTLDLPVDEQLAQLDNPYAFTPRYEIGDANHPIFWDHAFYQGNYYSYFGVIPAVALYAPFQLVTGTWLSTPAAVLLASIVALLAGAFMVWQLGRRFLGGLPGIGMLTLALGTYFVGSNITYHLIVPWFYSMPILFSLAATALGMAFWLKARRSDGTLSTACIAAGSFFMALNLGCRPQFILVSLLALVLFRKEIFRERTLFSRAGLRQTIAAILPYVLVFAPLLAYNYVRFGSLTDFGSNYNLTGFDMTTYVQSKKVTLYLMAEYLFALPDPTAAFPFLAEITTLPEWCEWAPNEPFYAGYFFIKPIMLVVIALPFCWKKLKASGFAPIVICSAALALVVLFVDTRVAGITERYFSDFGWYITLIALLAMFSMRQQFDEAPRKRRAFCAVCGILVGVSALLGVLTGFSEGHYWTFISTNPDFAASVYALFGNPL</sequence>
<feature type="transmembrane region" description="Helical" evidence="1">
    <location>
        <begin position="210"/>
        <end position="230"/>
    </location>
</feature>
<feature type="transmembrane region" description="Helical" evidence="1">
    <location>
        <begin position="21"/>
        <end position="42"/>
    </location>
</feature>
<feature type="transmembrane region" description="Helical" evidence="1">
    <location>
        <begin position="469"/>
        <end position="490"/>
    </location>
</feature>